<feature type="domain" description="Transposase DDE" evidence="1">
    <location>
        <begin position="18"/>
        <end position="463"/>
    </location>
</feature>
<evidence type="ECO:0000313" key="2">
    <source>
        <dbReference type="EMBL" id="MBE1604354.1"/>
    </source>
</evidence>
<reference evidence="2" key="1">
    <citation type="submission" date="2020-10" db="EMBL/GenBank/DDBJ databases">
        <title>Sequencing the genomes of 1000 actinobacteria strains.</title>
        <authorList>
            <person name="Klenk H.-P."/>
        </authorList>
    </citation>
    <scope>NUCLEOTIDE SEQUENCE</scope>
    <source>
        <strain evidence="2">DSM 45354</strain>
    </source>
</reference>
<dbReference type="InterPro" id="IPR025668">
    <property type="entry name" value="Tnp_DDE_dom"/>
</dbReference>
<evidence type="ECO:0000313" key="3">
    <source>
        <dbReference type="Proteomes" id="UP000638648"/>
    </source>
</evidence>
<dbReference type="AlphaFoldDB" id="A0A927R7K9"/>
<dbReference type="Pfam" id="PF13701">
    <property type="entry name" value="DDE_Tnp_1_4"/>
    <property type="match status" value="1"/>
</dbReference>
<dbReference type="Proteomes" id="UP000638648">
    <property type="component" value="Unassembled WGS sequence"/>
</dbReference>
<organism evidence="2 3">
    <name type="scientific">Actinopolymorpha pittospori</name>
    <dbReference type="NCBI Taxonomy" id="648752"/>
    <lineage>
        <taxon>Bacteria</taxon>
        <taxon>Bacillati</taxon>
        <taxon>Actinomycetota</taxon>
        <taxon>Actinomycetes</taxon>
        <taxon>Propionibacteriales</taxon>
        <taxon>Actinopolymorphaceae</taxon>
        <taxon>Actinopolymorpha</taxon>
    </lineage>
</organism>
<keyword evidence="3" id="KW-1185">Reference proteome</keyword>
<accession>A0A927R7K9</accession>
<dbReference type="EMBL" id="JADBEM010000001">
    <property type="protein sequence ID" value="MBE1604354.1"/>
    <property type="molecule type" value="Genomic_DNA"/>
</dbReference>
<comment type="caution">
    <text evidence="2">The sequence shown here is derived from an EMBL/GenBank/DDBJ whole genome shotgun (WGS) entry which is preliminary data.</text>
</comment>
<gene>
    <name evidence="2" type="ORF">HEB94_001202</name>
</gene>
<protein>
    <recommendedName>
        <fullName evidence="1">Transposase DDE domain-containing protein</fullName>
    </recommendedName>
</protein>
<proteinExistence type="predicted"/>
<name>A0A927R7K9_9ACTN</name>
<dbReference type="NCBIfam" id="NF033539">
    <property type="entry name" value="transpos_IS1380"/>
    <property type="match status" value="1"/>
</dbReference>
<evidence type="ECO:0000259" key="1">
    <source>
        <dbReference type="Pfam" id="PF13701"/>
    </source>
</evidence>
<dbReference type="InterPro" id="IPR047960">
    <property type="entry name" value="Transpos_IS1380"/>
</dbReference>
<sequence>MLTSGKVAYEVGGNLDATCFGGIAAVHRLVTKLGLVDQINDGLHLLKVHLPYHESDHVLNLTYNVMCGGTRLEDIERLRHDTAYMNALGADLIPDPTTAGDFCRRFAEDDVVELMEAINAVRPQLWTGRGGDLLAPIAYIDADGTIAPTSGRRKAGMDMSYNRIWGYAPLIVSLANTKEVLYLVNRPGNAPSHQDAASWIDKAIDLVRPHADRVCLRGDTDFSLTANFDRWANKVDFIFGMDNNTALRARAEALAQTCWTRMRRDTPGQNATGQTRARRDNHKQAIVAERGYLNLELNYEDVACFDYQPGKCDRSYRVVALRKNISRSRGEQVLIDEVRYFFYITTRTDLTAEQVVACANQRCDQENIIASLKSGVGALRVPLHDLVSNWAYMVIAALAWNIKSWFAMMMHRKADRRDYIRMEFRRFFNTIILIPAIVTRRARAITIRLIGYNPALDRLFSAWNTTERTRFG</sequence>